<proteinExistence type="predicted"/>
<accession>A0A395M251</accession>
<organism evidence="1 2">
    <name type="scientific">Candidatus Thermochlorobacter aerophilus</name>
    <dbReference type="NCBI Taxonomy" id="1868324"/>
    <lineage>
        <taxon>Bacteria</taxon>
        <taxon>Pseudomonadati</taxon>
        <taxon>Chlorobiota</taxon>
        <taxon>Chlorobiia</taxon>
        <taxon>Chlorobiales</taxon>
        <taxon>Candidatus Thermochlorobacteriaceae</taxon>
        <taxon>Candidatus Thermochlorobacter</taxon>
    </lineage>
</organism>
<dbReference type="AlphaFoldDB" id="A0A395M251"/>
<evidence type="ECO:0000313" key="1">
    <source>
        <dbReference type="EMBL" id="RFM24836.1"/>
    </source>
</evidence>
<dbReference type="GO" id="GO:0032259">
    <property type="term" value="P:methylation"/>
    <property type="evidence" value="ECO:0007669"/>
    <property type="project" value="UniProtKB-KW"/>
</dbReference>
<keyword evidence="1" id="KW-0489">Methyltransferase</keyword>
<dbReference type="Proteomes" id="UP000266389">
    <property type="component" value="Unassembled WGS sequence"/>
</dbReference>
<comment type="caution">
    <text evidence="1">The sequence shown here is derived from an EMBL/GenBank/DDBJ whole genome shotgun (WGS) entry which is preliminary data.</text>
</comment>
<sequence length="43" mass="5169">RRYANLEQIISDAVRNYVADVKRKDFQMKAKVIKLRSNKLFNQ</sequence>
<dbReference type="GO" id="GO:0008168">
    <property type="term" value="F:methyltransferase activity"/>
    <property type="evidence" value="ECO:0007669"/>
    <property type="project" value="UniProtKB-KW"/>
</dbReference>
<evidence type="ECO:0000313" key="2">
    <source>
        <dbReference type="Proteomes" id="UP000266389"/>
    </source>
</evidence>
<dbReference type="EMBL" id="PHFL01000022">
    <property type="protein sequence ID" value="RFM24836.1"/>
    <property type="molecule type" value="Genomic_DNA"/>
</dbReference>
<gene>
    <name evidence="1" type="ORF">D0433_03710</name>
</gene>
<name>A0A395M251_9BACT</name>
<keyword evidence="1" id="KW-0808">Transferase</keyword>
<protein>
    <submittedName>
        <fullName evidence="1">3-methyl-2-oxobutanoate hydroxymethyltransferase</fullName>
    </submittedName>
</protein>
<reference evidence="1 2" key="1">
    <citation type="journal article" date="2011" name="ISME J.">
        <title>Community ecology of hot spring cyanobacterial mats: predominant populations and their functional potential.</title>
        <authorList>
            <person name="Klatt C.G."/>
            <person name="Wood J.M."/>
            <person name="Rusch D.B."/>
            <person name="Bateson M.M."/>
            <person name="Hamamura N."/>
            <person name="Heidelberg J.F."/>
            <person name="Grossman A.R."/>
            <person name="Bhaya D."/>
            <person name="Cohan F.M."/>
            <person name="Kuhl M."/>
            <person name="Bryant D.A."/>
            <person name="Ward D.M."/>
        </authorList>
    </citation>
    <scope>NUCLEOTIDE SEQUENCE [LARGE SCALE GENOMIC DNA]</scope>
    <source>
        <strain evidence="1">OS</strain>
    </source>
</reference>
<feature type="non-terminal residue" evidence="1">
    <location>
        <position position="1"/>
    </location>
</feature>